<dbReference type="InterPro" id="IPR036736">
    <property type="entry name" value="ACP-like_sf"/>
</dbReference>
<dbReference type="PROSITE" id="PS50075">
    <property type="entry name" value="CARRIER"/>
    <property type="match status" value="1"/>
</dbReference>
<dbReference type="SUPFAM" id="SSF47336">
    <property type="entry name" value="ACP-like"/>
    <property type="match status" value="1"/>
</dbReference>
<organism evidence="2 3">
    <name type="scientific">Methylobacterium currus</name>
    <dbReference type="NCBI Taxonomy" id="2051553"/>
    <lineage>
        <taxon>Bacteria</taxon>
        <taxon>Pseudomonadati</taxon>
        <taxon>Pseudomonadota</taxon>
        <taxon>Alphaproteobacteria</taxon>
        <taxon>Hyphomicrobiales</taxon>
        <taxon>Methylobacteriaceae</taxon>
        <taxon>Methylobacterium</taxon>
    </lineage>
</organism>
<sequence>MTEDVALAALGPLFEEVFGEPVRLTPDLTAEDIEGWDSTRMIELIIAVEARFRIKLTTGEADGLARVGDLAALIARKAPKDAL</sequence>
<dbReference type="Proteomes" id="UP000244755">
    <property type="component" value="Chromosome 1"/>
</dbReference>
<evidence type="ECO:0000313" key="3">
    <source>
        <dbReference type="Proteomes" id="UP000244755"/>
    </source>
</evidence>
<dbReference type="AlphaFoldDB" id="A0A2R4WHQ4"/>
<accession>A0A2R4WHQ4</accession>
<keyword evidence="3" id="KW-1185">Reference proteome</keyword>
<dbReference type="OrthoDB" id="9811033at2"/>
<dbReference type="Gene3D" id="1.10.1200.10">
    <property type="entry name" value="ACP-like"/>
    <property type="match status" value="1"/>
</dbReference>
<dbReference type="EMBL" id="CP028843">
    <property type="protein sequence ID" value="AWB21047.1"/>
    <property type="molecule type" value="Genomic_DNA"/>
</dbReference>
<evidence type="ECO:0000259" key="1">
    <source>
        <dbReference type="PROSITE" id="PS50075"/>
    </source>
</evidence>
<feature type="domain" description="Carrier" evidence="1">
    <location>
        <begin position="1"/>
        <end position="78"/>
    </location>
</feature>
<dbReference type="RefSeq" id="WP_099952929.1">
    <property type="nucleotide sequence ID" value="NZ_CP028843.1"/>
</dbReference>
<dbReference type="InterPro" id="IPR009081">
    <property type="entry name" value="PP-bd_ACP"/>
</dbReference>
<gene>
    <name evidence="2" type="ORF">DA075_09130</name>
</gene>
<dbReference type="KEGG" id="mee:DA075_09130"/>
<name>A0A2R4WHQ4_9HYPH</name>
<protein>
    <submittedName>
        <fullName evidence="2">Acyl carrier protein</fullName>
    </submittedName>
</protein>
<evidence type="ECO:0000313" key="2">
    <source>
        <dbReference type="EMBL" id="AWB21047.1"/>
    </source>
</evidence>
<proteinExistence type="predicted"/>
<reference evidence="2 3" key="1">
    <citation type="submission" date="2018-04" db="EMBL/GenBank/DDBJ databases">
        <title>Methylobacterium sp. PR1016A genome.</title>
        <authorList>
            <person name="Park W."/>
        </authorList>
    </citation>
    <scope>NUCLEOTIDE SEQUENCE [LARGE SCALE GENOMIC DNA]</scope>
    <source>
        <strain evidence="2 3">PR1016A</strain>
    </source>
</reference>